<feature type="domain" description="Multidrug resistance protein MdtA-like beta-barrel" evidence="5">
    <location>
        <begin position="225"/>
        <end position="313"/>
    </location>
</feature>
<dbReference type="InterPro" id="IPR058627">
    <property type="entry name" value="MdtA-like_C"/>
</dbReference>
<dbReference type="Pfam" id="PF25917">
    <property type="entry name" value="BSH_RND"/>
    <property type="match status" value="1"/>
</dbReference>
<dbReference type="InterPro" id="IPR058626">
    <property type="entry name" value="MdtA-like_b-barrel"/>
</dbReference>
<dbReference type="GO" id="GO:0046677">
    <property type="term" value="P:response to antibiotic"/>
    <property type="evidence" value="ECO:0007669"/>
    <property type="project" value="TreeGrafter"/>
</dbReference>
<dbReference type="InterPro" id="IPR058625">
    <property type="entry name" value="MdtA-like_BSH"/>
</dbReference>
<evidence type="ECO:0000256" key="2">
    <source>
        <dbReference type="ARBA" id="ARBA00009477"/>
    </source>
</evidence>
<feature type="domain" description="Multidrug resistance protein MdtA-like barrel-sandwich hybrid" evidence="4">
    <location>
        <begin position="78"/>
        <end position="219"/>
    </location>
</feature>
<comment type="caution">
    <text evidence="7">The sequence shown here is derived from an EMBL/GenBank/DDBJ whole genome shotgun (WGS) entry which is preliminary data.</text>
</comment>
<evidence type="ECO:0000313" key="8">
    <source>
        <dbReference type="Proteomes" id="UP000248856"/>
    </source>
</evidence>
<dbReference type="Pfam" id="PF25944">
    <property type="entry name" value="Beta-barrel_RND"/>
    <property type="match status" value="1"/>
</dbReference>
<dbReference type="GO" id="GO:0030313">
    <property type="term" value="C:cell envelope"/>
    <property type="evidence" value="ECO:0007669"/>
    <property type="project" value="UniProtKB-SubCell"/>
</dbReference>
<dbReference type="Gene3D" id="2.40.30.170">
    <property type="match status" value="1"/>
</dbReference>
<evidence type="ECO:0000259" key="3">
    <source>
        <dbReference type="Pfam" id="PF25876"/>
    </source>
</evidence>
<evidence type="ECO:0000259" key="4">
    <source>
        <dbReference type="Pfam" id="PF25917"/>
    </source>
</evidence>
<dbReference type="Gene3D" id="1.10.287.470">
    <property type="entry name" value="Helix hairpin bin"/>
    <property type="match status" value="1"/>
</dbReference>
<dbReference type="FunFam" id="2.40.420.20:FF:000001">
    <property type="entry name" value="Efflux RND transporter periplasmic adaptor subunit"/>
    <property type="match status" value="1"/>
</dbReference>
<gene>
    <name evidence="7" type="ORF">AX018_10305</name>
</gene>
<dbReference type="RefSeq" id="WP_111878450.1">
    <property type="nucleotide sequence ID" value="NZ_CBCSGC010000184.1"/>
</dbReference>
<comment type="similarity">
    <text evidence="2">Belongs to the membrane fusion protein (MFP) (TC 8.A.1) family.</text>
</comment>
<organism evidence="7 8">
    <name type="scientific">Paracidovorax anthurii</name>
    <dbReference type="NCBI Taxonomy" id="78229"/>
    <lineage>
        <taxon>Bacteria</taxon>
        <taxon>Pseudomonadati</taxon>
        <taxon>Pseudomonadota</taxon>
        <taxon>Betaproteobacteria</taxon>
        <taxon>Burkholderiales</taxon>
        <taxon>Comamonadaceae</taxon>
        <taxon>Paracidovorax</taxon>
    </lineage>
</organism>
<proteinExistence type="inferred from homology"/>
<dbReference type="OrthoDB" id="9783047at2"/>
<evidence type="ECO:0000313" key="7">
    <source>
        <dbReference type="EMBL" id="RAR78504.1"/>
    </source>
</evidence>
<dbReference type="AlphaFoldDB" id="A0A328YYL4"/>
<evidence type="ECO:0000259" key="5">
    <source>
        <dbReference type="Pfam" id="PF25944"/>
    </source>
</evidence>
<dbReference type="Pfam" id="PF25876">
    <property type="entry name" value="HH_MFP_RND"/>
    <property type="match status" value="1"/>
</dbReference>
<dbReference type="PANTHER" id="PTHR30158:SF10">
    <property type="entry name" value="CATION EFFLUX PUMP"/>
    <property type="match status" value="1"/>
</dbReference>
<dbReference type="EMBL" id="QLTA01000030">
    <property type="protein sequence ID" value="RAR78504.1"/>
    <property type="molecule type" value="Genomic_DNA"/>
</dbReference>
<dbReference type="GO" id="GO:0005886">
    <property type="term" value="C:plasma membrane"/>
    <property type="evidence" value="ECO:0007669"/>
    <property type="project" value="TreeGrafter"/>
</dbReference>
<reference evidence="7 8" key="1">
    <citation type="submission" date="2018-06" db="EMBL/GenBank/DDBJ databases">
        <title>Genomic Encyclopedia of Archaeal and Bacterial Type Strains, Phase II (KMG-II): from individual species to whole genera.</title>
        <authorList>
            <person name="Goeker M."/>
        </authorList>
    </citation>
    <scope>NUCLEOTIDE SEQUENCE [LARGE SCALE GENOMIC DNA]</scope>
    <source>
        <strain evidence="7 8">CFPB 3232</strain>
    </source>
</reference>
<keyword evidence="8" id="KW-1185">Reference proteome</keyword>
<comment type="subcellular location">
    <subcellularLocation>
        <location evidence="1">Cell envelope</location>
    </subcellularLocation>
</comment>
<dbReference type="InterPro" id="IPR058624">
    <property type="entry name" value="MdtA-like_HH"/>
</dbReference>
<evidence type="ECO:0000259" key="6">
    <source>
        <dbReference type="Pfam" id="PF25967"/>
    </source>
</evidence>
<name>A0A328YYL4_9BURK</name>
<protein>
    <submittedName>
        <fullName evidence="7">Multidrug efflux system membrane fusion protein</fullName>
    </submittedName>
</protein>
<dbReference type="Pfam" id="PF25967">
    <property type="entry name" value="RND-MFP_C"/>
    <property type="match status" value="1"/>
</dbReference>
<dbReference type="NCBIfam" id="TIGR01730">
    <property type="entry name" value="RND_mfp"/>
    <property type="match status" value="1"/>
</dbReference>
<dbReference type="Gene3D" id="2.40.420.20">
    <property type="match status" value="1"/>
</dbReference>
<dbReference type="SUPFAM" id="SSF111369">
    <property type="entry name" value="HlyD-like secretion proteins"/>
    <property type="match status" value="1"/>
</dbReference>
<dbReference type="InterPro" id="IPR006143">
    <property type="entry name" value="RND_pump_MFP"/>
</dbReference>
<accession>A0A328YYL4</accession>
<feature type="domain" description="Multidrug resistance protein MdtA-like alpha-helical hairpin" evidence="3">
    <location>
        <begin position="119"/>
        <end position="187"/>
    </location>
</feature>
<dbReference type="Proteomes" id="UP000248856">
    <property type="component" value="Unassembled WGS sequence"/>
</dbReference>
<sequence>MPSPSFLFSPARRWWTAAGATAALVATAGAVFGLSSSHAESPAANAAPPAVPVSVAAVLQQEVTLWDEFSGRLEAVQRVEVRPRVAGAVQAVHFREGALVKQGDLLFTVDPAPYAAEVDRAEAQVVAAQARLSYTRSEMERSTRLWEERAIAQREHDERVNAQREADANLRAAQAALQTARLNLGYTQVRAPVAGRAGRVEVTVGNLVASGPGAPMLTTLVSVSPIYASFDTDEQVVTRALEGLRSGKSARSLIESIAVQMGTGTSGGTPHAGHLQLIDNQVDARSGTVRVRAVFDNADGALIPGQFARIRMAQPRSTQAVLINERAVGTDQSKKFVLVVGEGNQAQYREVQLGAPVDGLRIVTAGLKAGERIVVNGLQRVRPGMQVAPQDVPMASKAELAGEGAQARAAARQPAA</sequence>
<dbReference type="Gene3D" id="2.40.50.100">
    <property type="match status" value="1"/>
</dbReference>
<dbReference type="PANTHER" id="PTHR30158">
    <property type="entry name" value="ACRA/E-RELATED COMPONENT OF DRUG EFFLUX TRANSPORTER"/>
    <property type="match status" value="1"/>
</dbReference>
<evidence type="ECO:0000256" key="1">
    <source>
        <dbReference type="ARBA" id="ARBA00004196"/>
    </source>
</evidence>
<dbReference type="GO" id="GO:0022857">
    <property type="term" value="F:transmembrane transporter activity"/>
    <property type="evidence" value="ECO:0007669"/>
    <property type="project" value="InterPro"/>
</dbReference>
<feature type="domain" description="Multidrug resistance protein MdtA-like C-terminal permuted SH3" evidence="6">
    <location>
        <begin position="319"/>
        <end position="380"/>
    </location>
</feature>